<feature type="region of interest" description="Disordered" evidence="1">
    <location>
        <begin position="703"/>
        <end position="722"/>
    </location>
</feature>
<organism evidence="2 3">
    <name type="scientific">Crepidotus variabilis</name>
    <dbReference type="NCBI Taxonomy" id="179855"/>
    <lineage>
        <taxon>Eukaryota</taxon>
        <taxon>Fungi</taxon>
        <taxon>Dikarya</taxon>
        <taxon>Basidiomycota</taxon>
        <taxon>Agaricomycotina</taxon>
        <taxon>Agaricomycetes</taxon>
        <taxon>Agaricomycetidae</taxon>
        <taxon>Agaricales</taxon>
        <taxon>Agaricineae</taxon>
        <taxon>Crepidotaceae</taxon>
        <taxon>Crepidotus</taxon>
    </lineage>
</organism>
<evidence type="ECO:0000256" key="1">
    <source>
        <dbReference type="SAM" id="MobiDB-lite"/>
    </source>
</evidence>
<reference evidence="2" key="1">
    <citation type="submission" date="2020-11" db="EMBL/GenBank/DDBJ databases">
        <authorList>
            <consortium name="DOE Joint Genome Institute"/>
            <person name="Ahrendt S."/>
            <person name="Riley R."/>
            <person name="Andreopoulos W."/>
            <person name="Labutti K."/>
            <person name="Pangilinan J."/>
            <person name="Ruiz-Duenas F.J."/>
            <person name="Barrasa J.M."/>
            <person name="Sanchez-Garcia M."/>
            <person name="Camarero S."/>
            <person name="Miyauchi S."/>
            <person name="Serrano A."/>
            <person name="Linde D."/>
            <person name="Babiker R."/>
            <person name="Drula E."/>
            <person name="Ayuso-Fernandez I."/>
            <person name="Pacheco R."/>
            <person name="Padilla G."/>
            <person name="Ferreira P."/>
            <person name="Barriuso J."/>
            <person name="Kellner H."/>
            <person name="Castanera R."/>
            <person name="Alfaro M."/>
            <person name="Ramirez L."/>
            <person name="Pisabarro A.G."/>
            <person name="Kuo A."/>
            <person name="Tritt A."/>
            <person name="Lipzen A."/>
            <person name="He G."/>
            <person name="Yan M."/>
            <person name="Ng V."/>
            <person name="Cullen D."/>
            <person name="Martin F."/>
            <person name="Rosso M.-N."/>
            <person name="Henrissat B."/>
            <person name="Hibbett D."/>
            <person name="Martinez A.T."/>
            <person name="Grigoriev I.V."/>
        </authorList>
    </citation>
    <scope>NUCLEOTIDE SEQUENCE</scope>
    <source>
        <strain evidence="2">CBS 506.95</strain>
    </source>
</reference>
<gene>
    <name evidence="2" type="ORF">CPB83DRAFT_840961</name>
</gene>
<dbReference type="EMBL" id="MU157986">
    <property type="protein sequence ID" value="KAF9521819.1"/>
    <property type="molecule type" value="Genomic_DNA"/>
</dbReference>
<protein>
    <submittedName>
        <fullName evidence="2">Uncharacterized protein</fullName>
    </submittedName>
</protein>
<accession>A0A9P6E3G0</accession>
<proteinExistence type="predicted"/>
<comment type="caution">
    <text evidence="2">The sequence shown here is derived from an EMBL/GenBank/DDBJ whole genome shotgun (WGS) entry which is preliminary data.</text>
</comment>
<evidence type="ECO:0000313" key="3">
    <source>
        <dbReference type="Proteomes" id="UP000807306"/>
    </source>
</evidence>
<sequence>MDPDLWMQKGLLVRVMAFRHNTAEYEWKRKTSAPKNKESSDPSSGWAIPLATSTLPVPSSMESTSKVYALEPEERILVIDGSVLEFNVLHPAVLRMPPIFLRILSHRLNRDPPSRPPEYIDELKLALDISQMAYSFNEQESLQRILSGVLTKRQLAIHHSSENTVLQEVLRLLSPLHPVWFGSGAQSIAFFHILERTRLYRNASQMVRAAAALDEYLAETLMRPWNAHDILPPGANVEMLAKADIQTLERLSNVPGSFSGISLDQVKQAVCRISAEFRLPLFLLNPWMLSTQKKPPAGFPMHHHLAAYREVLRVVVLVVQGSHSMHAITRKTGTPAAMAFPAKKSTHAWGVLNEDHEDEIVSLLDHQKVERLSQLWILKVLAPIKAEASLSDLKIDSTLNIFEHRKARLLLASKALDLFRVDLEWNQLLRTAGMSVDQTFAFLESGDPPHLFPHMEAAVETDSLSPASAAHLKLIVSDFMALSEAQQQRAKLVVPQEEVDDRAVTEDGYTYLPSQTRLRIHLESQAHAEGGSATLRSKGLSAFETVSQLVEGSIWLGLSSWTARSARCRGGRRSSPSSSVHGHKAFHVSQNELFMLKDGQRLLNEEDDVQHCGGMKQEMDLLATVSIYESCQIPTEMALVQLFLCSRLSHIPVPHHSSHFQRLEPEPSFVVALSVVVCPSLDTVRSLTKSFWPEMPNVGSGHKACESVSDSGAQHAGTKSKSEDYLKRENEMHIYQQSVDLVGCWPIDSNGGKIIDFGLGGHKNQERSNFVHCIGIHDGERKGATDKNRMRFHGVQDGSSGTRSQDVLEEGCDAVFDQVLTYLSVVAAVEREWCYQPLVQLGLLKWDRPLKTVQIEGERWHDGFDRWWNLSAMDLSDIQTLQKSLEMFDGGSSPDLIQAVFYGAHNNSPWVVFVPFEDNDQSSNLDGINNGIWTFNSKRMVDEADKCRGTFNHRDIGMFTLFFTDQAGSLPVNRAFRNATGLTIRGHLLVVQHGDEGGFAPLRSADIPKFDNFVTL</sequence>
<dbReference type="Proteomes" id="UP000807306">
    <property type="component" value="Unassembled WGS sequence"/>
</dbReference>
<evidence type="ECO:0000313" key="2">
    <source>
        <dbReference type="EMBL" id="KAF9521819.1"/>
    </source>
</evidence>
<dbReference type="AlphaFoldDB" id="A0A9P6E3G0"/>
<name>A0A9P6E3G0_9AGAR</name>
<keyword evidence="3" id="KW-1185">Reference proteome</keyword>